<dbReference type="Proteomes" id="UP000183667">
    <property type="component" value="Unassembled WGS sequence"/>
</dbReference>
<accession>A0ABD6PTY0</accession>
<proteinExistence type="predicted"/>
<evidence type="ECO:0000313" key="2">
    <source>
        <dbReference type="Proteomes" id="UP000183667"/>
    </source>
</evidence>
<gene>
    <name evidence="1" type="ORF">BGV66_32885</name>
</gene>
<protein>
    <submittedName>
        <fullName evidence="1">Uncharacterized protein</fullName>
    </submittedName>
</protein>
<name>A0ABD6PTY0_9BURK</name>
<dbReference type="AlphaFoldDB" id="A0ABD6PTY0"/>
<reference evidence="2" key="1">
    <citation type="submission" date="2016-08" db="EMBL/GenBank/DDBJ databases">
        <title>Population biology and virulence potential of Burkholderia ubonensis.</title>
        <authorList>
            <person name="Price E.P."/>
            <person name="Currie B.J."/>
            <person name="Wagner D.M."/>
        </authorList>
    </citation>
    <scope>NUCLEOTIDE SEQUENCE [LARGE SCALE GENOMIC DNA]</scope>
    <source>
        <strain evidence="2">MSMB0103</strain>
    </source>
</reference>
<sequence>MNEIKKFHFGSSDERCDRRIDDEDRCTNNHPEATMRSVVPVAVLAGALERIEYPMPNRWPDEKAAMEARAARDVQTGHPIAAFFVKTAYYLKGENTF</sequence>
<comment type="caution">
    <text evidence="1">The sequence shown here is derived from an EMBL/GenBank/DDBJ whole genome shotgun (WGS) entry which is preliminary data.</text>
</comment>
<evidence type="ECO:0000313" key="1">
    <source>
        <dbReference type="EMBL" id="OJA35830.1"/>
    </source>
</evidence>
<dbReference type="EMBL" id="MEAU01000089">
    <property type="protein sequence ID" value="OJA35830.1"/>
    <property type="molecule type" value="Genomic_DNA"/>
</dbReference>
<organism evidence="1 2">
    <name type="scientific">Burkholderia ubonensis</name>
    <dbReference type="NCBI Taxonomy" id="101571"/>
    <lineage>
        <taxon>Bacteria</taxon>
        <taxon>Pseudomonadati</taxon>
        <taxon>Pseudomonadota</taxon>
        <taxon>Betaproteobacteria</taxon>
        <taxon>Burkholderiales</taxon>
        <taxon>Burkholderiaceae</taxon>
        <taxon>Burkholderia</taxon>
        <taxon>Burkholderia cepacia complex</taxon>
    </lineage>
</organism>